<dbReference type="Proteomes" id="UP000812031">
    <property type="component" value="Unassembled WGS sequence"/>
</dbReference>
<evidence type="ECO:0000259" key="4">
    <source>
        <dbReference type="PROSITE" id="PS51829"/>
    </source>
</evidence>
<accession>A0ABS6XX08</accession>
<evidence type="ECO:0000256" key="2">
    <source>
        <dbReference type="ARBA" id="ARBA00022729"/>
    </source>
</evidence>
<dbReference type="InterPro" id="IPR002884">
    <property type="entry name" value="P_dom"/>
</dbReference>
<evidence type="ECO:0000313" key="6">
    <source>
        <dbReference type="Proteomes" id="UP000812031"/>
    </source>
</evidence>
<evidence type="ECO:0000256" key="1">
    <source>
        <dbReference type="ARBA" id="ARBA00022670"/>
    </source>
</evidence>
<dbReference type="Pfam" id="PF01483">
    <property type="entry name" value="P_proprotein"/>
    <property type="match status" value="1"/>
</dbReference>
<name>A0ABS6XX08_9FLAO</name>
<dbReference type="RefSeq" id="WP_219317587.1">
    <property type="nucleotide sequence ID" value="NZ_JAHWYN010000009.1"/>
</dbReference>
<dbReference type="NCBIfam" id="TIGR04183">
    <property type="entry name" value="Por_Secre_tail"/>
    <property type="match status" value="1"/>
</dbReference>
<keyword evidence="2" id="KW-0732">Signal</keyword>
<dbReference type="InterPro" id="IPR026444">
    <property type="entry name" value="Secre_tail"/>
</dbReference>
<sequence length="894" mass="95196">MSKLLFCFGLFWVVFVGYSQGKSSWTAVGYSQKTVSERQESNSELESKLLYTLNEAEFKNSLETLRSRAPINKGVAIAIPNSNGQIEQFLVVESSNFAPELQALYPEIRAYSGTGITDPGASINFSVSPSGIQTMVLRGDSGSEFIEPLAKDKSIYAITTSKNRSKGDLPLTCRTVDVALNKDLAKETSKLRSNNGVFKTMRLALSCTGEYTAYFGGTAANALAAMNTTMTRVNGVFNKDLALKLEIIANNIALIYTDAATDPYSDATAGVGGDWTLQLQNTLTSVIGNAGYDIGHLFGASGGGGDAGCIGCVCVDPTVSEPAGKGSAFTSPSNGKPEGDSFDVDYVAHEMGHQLGANHTFSYDVEGTGISVEPGSGTTIMGYAGITDYNVQSESDDYFAYASVKQIQDNLATKTCPLSTPMSNQTPTVNAGMDYIIPKSTAFVLNGTASDPNGNTLTYCWEQNDSATTSQSGANSYAYATKSNGPNFRSFLPSSVTNRYFPAFDRVLSSQLTSAWESVSSVSRKLNFVFTGRDNASEGLGQTNSDAMVVTVDDTKGPFAVTSQNTADSSWFLGSVQTITWSVNGTDSLSGSSNVNIRLSTDGGLTFPIFLATNTPNDGSEVVTAPTTAAKNCRILIEPTGNIFYAVNSKPFAIGYRVVSSCNTYSYATPYSIPDAQSTYTEKTIVVPAGSLEIKDVNVNLSFTHTYISDVQIDLVSPKGTVVKLFDRSCGASNTSLVLTYDDLGGLLTCGSTTSQTVAPAALLSAFNGENPGGTWKLRFRDIGVGDTGTINSASIQICSSAYATLATPSYDVKDFILYPNPNKGNFTILFTSPDKTDVEVFVTDMLGRKIYQKTFKNTGNFNENIQLINASAGTYIVTVVDGDRKGVSKIIVN</sequence>
<dbReference type="Pfam" id="PF18962">
    <property type="entry name" value="Por_Secre_tail"/>
    <property type="match status" value="1"/>
</dbReference>
<keyword evidence="3" id="KW-0378">Hydrolase</keyword>
<proteinExistence type="predicted"/>
<keyword evidence="1" id="KW-0645">Protease</keyword>
<reference evidence="5 6" key="1">
    <citation type="submission" date="2021-07" db="EMBL/GenBank/DDBJ databases">
        <title>Flavobacterium sp. nov. isolated from sediment on the Taihu Lake.</title>
        <authorList>
            <person name="Qu J.-H."/>
        </authorList>
    </citation>
    <scope>NUCLEOTIDE SEQUENCE [LARGE SCALE GENOMIC DNA]</scope>
    <source>
        <strain evidence="5 6">NAS39</strain>
    </source>
</reference>
<organism evidence="5 6">
    <name type="scientific">Flavobacterium taihuense</name>
    <dbReference type="NCBI Taxonomy" id="2857508"/>
    <lineage>
        <taxon>Bacteria</taxon>
        <taxon>Pseudomonadati</taxon>
        <taxon>Bacteroidota</taxon>
        <taxon>Flavobacteriia</taxon>
        <taxon>Flavobacteriales</taxon>
        <taxon>Flavobacteriaceae</taxon>
        <taxon>Flavobacterium</taxon>
    </lineage>
</organism>
<dbReference type="Pfam" id="PF13583">
    <property type="entry name" value="Reprolysin_4"/>
    <property type="match status" value="1"/>
</dbReference>
<dbReference type="PROSITE" id="PS51829">
    <property type="entry name" value="P_HOMO_B"/>
    <property type="match status" value="1"/>
</dbReference>
<keyword evidence="6" id="KW-1185">Reference proteome</keyword>
<comment type="caution">
    <text evidence="5">The sequence shown here is derived from an EMBL/GenBank/DDBJ whole genome shotgun (WGS) entry which is preliminary data.</text>
</comment>
<dbReference type="EMBL" id="JAHWYN010000009">
    <property type="protein sequence ID" value="MBW4361104.1"/>
    <property type="molecule type" value="Genomic_DNA"/>
</dbReference>
<feature type="domain" description="P/Homo B" evidence="4">
    <location>
        <begin position="649"/>
        <end position="808"/>
    </location>
</feature>
<evidence type="ECO:0000313" key="5">
    <source>
        <dbReference type="EMBL" id="MBW4361104.1"/>
    </source>
</evidence>
<gene>
    <name evidence="5" type="ORF">KZH69_11470</name>
</gene>
<protein>
    <submittedName>
        <fullName evidence="5">Proprotein convertase P-domain-containing protein</fullName>
    </submittedName>
</protein>
<evidence type="ECO:0000256" key="3">
    <source>
        <dbReference type="ARBA" id="ARBA00022801"/>
    </source>
</evidence>